<dbReference type="AlphaFoldDB" id="A0A9P7LDB0"/>
<evidence type="ECO:0000256" key="1">
    <source>
        <dbReference type="SAM" id="MobiDB-lite"/>
    </source>
</evidence>
<dbReference type="EMBL" id="JADFTT010000052">
    <property type="protein sequence ID" value="KAG5770711.1"/>
    <property type="molecule type" value="Genomic_DNA"/>
</dbReference>
<keyword evidence="3" id="KW-1185">Reference proteome</keyword>
<evidence type="ECO:0000313" key="2">
    <source>
        <dbReference type="EMBL" id="KAG5770711.1"/>
    </source>
</evidence>
<dbReference type="Proteomes" id="UP000750502">
    <property type="component" value="Unassembled WGS sequence"/>
</dbReference>
<evidence type="ECO:0000313" key="3">
    <source>
        <dbReference type="Proteomes" id="UP000750502"/>
    </source>
</evidence>
<evidence type="ECO:0008006" key="4">
    <source>
        <dbReference type="Google" id="ProtNLM"/>
    </source>
</evidence>
<dbReference type="OrthoDB" id="3231004at2759"/>
<accession>A0A9P7LDB0</accession>
<reference evidence="2" key="2">
    <citation type="submission" date="2020-10" db="EMBL/GenBank/DDBJ databases">
        <authorList>
            <person name="Peck L.D."/>
            <person name="Nowell R.W."/>
            <person name="Flood J."/>
            <person name="Ryan M.J."/>
            <person name="Barraclough T.G."/>
        </authorList>
    </citation>
    <scope>NUCLEOTIDE SEQUENCE</scope>
    <source>
        <strain evidence="2">IMI 127659i</strain>
    </source>
</reference>
<sequence length="776" mass="85056">MPLLLAPYNDAMRLGMGFNSYTQTMCIDSAVEATDETMITSETLPPKITSSSKLFERVSEVVDTMDISRAATITAGRMEVHGHMDALNDAEVDDADISLMVSVRVMSKITSLKGSAKFLPIDGMEAGSPSFNETFGDSYISGFVTGGLFTSIISFITSDPDRKDKLIEAVKKGLTEPTMGLESVCKEFAITSVIQGVEVEGINCATDVASILRIAGVFPSLVAQDPQRTWAILTKYKANRSFNEWSRYQILKPLNYDIVASYTSKLFDNYIQYSHLSKKVQDIISQRDKYSQVDKPRAIPLELNTLLAARSALDREISKIVAVVNTLTRHPELLPKIDLLNANLKDDLVQDIVNESLSDSSRPISHQESTMRENPFLSSVADYAPSESSSGADDLPTPCSSDFDSSSISGRTLVFRDETVLSTDLAMGALIPPEVWADLLPVKNDTPTSLVSQPAKPAPAPTVKYKKLKILAAVCGTYDVAANLQKLVRPGENGDRLVIRLKDIKTLEQSDCRRGLAPGTTTSLSFVYKYTDTPIRICSFDHDAQSTETLEITHEYESQNATFVPTSHNTCHILGVTYGGKIYTSPDDLQPFVVNADHITPSDWPYVHFGHKTIKDEHLGNDGMIGVVFYTYGILNGVQSAVSVGTTGCMLVDQRQLATRADTAKGVTDSFSSKDSREAKPNQVALAKGINPYQYSCSFPPGTLKVRSSETSFLQFENGVKFTFRTNGRFEVFDKQGEVLWSSGEPPEGQSPRLLEFCSDGILRLGYTNGKAGVFK</sequence>
<gene>
    <name evidence="2" type="ORF">H9Q72_002500</name>
</gene>
<proteinExistence type="predicted"/>
<reference evidence="2" key="1">
    <citation type="journal article" date="2020" name="bioRxiv">
        <title>Historical genomics reveals the evolutionary mechanisms behind multiple outbreaks of the host-specific coffee wilt pathogen Fusarium xylarioides.</title>
        <authorList>
            <person name="Peck D."/>
            <person name="Nowell R.W."/>
            <person name="Flood J."/>
            <person name="Ryan M.J."/>
            <person name="Barraclough T.G."/>
        </authorList>
    </citation>
    <scope>NUCLEOTIDE SEQUENCE</scope>
    <source>
        <strain evidence="2">IMI 127659i</strain>
    </source>
</reference>
<comment type="caution">
    <text evidence="2">The sequence shown here is derived from an EMBL/GenBank/DDBJ whole genome shotgun (WGS) entry which is preliminary data.</text>
</comment>
<organism evidence="2 3">
    <name type="scientific">Fusarium xylarioides</name>
    <dbReference type="NCBI Taxonomy" id="221167"/>
    <lineage>
        <taxon>Eukaryota</taxon>
        <taxon>Fungi</taxon>
        <taxon>Dikarya</taxon>
        <taxon>Ascomycota</taxon>
        <taxon>Pezizomycotina</taxon>
        <taxon>Sordariomycetes</taxon>
        <taxon>Hypocreomycetidae</taxon>
        <taxon>Hypocreales</taxon>
        <taxon>Nectriaceae</taxon>
        <taxon>Fusarium</taxon>
        <taxon>Fusarium fujikuroi species complex</taxon>
    </lineage>
</organism>
<feature type="region of interest" description="Disordered" evidence="1">
    <location>
        <begin position="382"/>
        <end position="406"/>
    </location>
</feature>
<name>A0A9P7LDB0_9HYPO</name>
<protein>
    <recommendedName>
        <fullName evidence="4">Bulb-type lectin domain-containing protein</fullName>
    </recommendedName>
</protein>